<dbReference type="CDD" id="cd03379">
    <property type="entry name" value="beta_CA_cladeD"/>
    <property type="match status" value="1"/>
</dbReference>
<gene>
    <name evidence="7" type="ORF">K8V56_04630</name>
</gene>
<protein>
    <recommendedName>
        <fullName evidence="2">carbonic anhydrase</fullName>
        <ecNumber evidence="2">4.2.1.1</ecNumber>
    </recommendedName>
</protein>
<organism evidence="7 8">
    <name type="scientific">Sporosarcina psychrophila</name>
    <name type="common">Bacillus psychrophilus</name>
    <dbReference type="NCBI Taxonomy" id="1476"/>
    <lineage>
        <taxon>Bacteria</taxon>
        <taxon>Bacillati</taxon>
        <taxon>Bacillota</taxon>
        <taxon>Bacilli</taxon>
        <taxon>Bacillales</taxon>
        <taxon>Caryophanaceae</taxon>
        <taxon>Sporosarcina</taxon>
    </lineage>
</organism>
<comment type="cofactor">
    <cofactor evidence="6">
        <name>Zn(2+)</name>
        <dbReference type="ChEBI" id="CHEBI:29105"/>
    </cofactor>
    <text evidence="6">Binds 1 zinc ion per subunit.</text>
</comment>
<evidence type="ECO:0000256" key="3">
    <source>
        <dbReference type="ARBA" id="ARBA00022723"/>
    </source>
</evidence>
<dbReference type="PANTHER" id="PTHR43175">
    <property type="entry name" value="CARBONIC ANHYDRASE"/>
    <property type="match status" value="1"/>
</dbReference>
<sequence>MMIDSVLEYNEQFVNDRKYEEFRTTKFPNKKMVIVTCMDTRLIELLPQSMNLRNGDAKIIKNAGGVISHPFGSAMRSILVALYELKASEVCVIGHHGCGMDNINSLETIKKMQEGGISKQTFDTLEFAGIDIEKWLAGFENVEDSVRNSVNMIKKHPLLPIGTPVHGLVIDPETGKLDVVVKDAETR</sequence>
<dbReference type="SMART" id="SM00947">
    <property type="entry name" value="Pro_CA"/>
    <property type="match status" value="1"/>
</dbReference>
<comment type="caution">
    <text evidence="7">The sequence shown here is derived from an EMBL/GenBank/DDBJ whole genome shotgun (WGS) entry which is preliminary data.</text>
</comment>
<dbReference type="InterPro" id="IPR036874">
    <property type="entry name" value="Carbonic_anhydrase_sf"/>
</dbReference>
<feature type="binding site" evidence="6">
    <location>
        <position position="95"/>
    </location>
    <ligand>
        <name>Zn(2+)</name>
        <dbReference type="ChEBI" id="CHEBI:29105"/>
    </ligand>
</feature>
<dbReference type="PANTHER" id="PTHR43175:SF3">
    <property type="entry name" value="CARBON DISULFIDE HYDROLASE"/>
    <property type="match status" value="1"/>
</dbReference>
<accession>A0A921FZK9</accession>
<dbReference type="Pfam" id="PF00484">
    <property type="entry name" value="Pro_CA"/>
    <property type="match status" value="1"/>
</dbReference>
<feature type="binding site" evidence="6">
    <location>
        <position position="98"/>
    </location>
    <ligand>
        <name>Zn(2+)</name>
        <dbReference type="ChEBI" id="CHEBI:29105"/>
    </ligand>
</feature>
<dbReference type="GO" id="GO:0008270">
    <property type="term" value="F:zinc ion binding"/>
    <property type="evidence" value="ECO:0007669"/>
    <property type="project" value="InterPro"/>
</dbReference>
<feature type="binding site" evidence="6">
    <location>
        <position position="37"/>
    </location>
    <ligand>
        <name>Zn(2+)</name>
        <dbReference type="ChEBI" id="CHEBI:29105"/>
    </ligand>
</feature>
<evidence type="ECO:0000313" key="8">
    <source>
        <dbReference type="Proteomes" id="UP000698173"/>
    </source>
</evidence>
<keyword evidence="3 6" id="KW-0479">Metal-binding</keyword>
<dbReference type="EMBL" id="DYWT01000077">
    <property type="protein sequence ID" value="HJF31051.1"/>
    <property type="molecule type" value="Genomic_DNA"/>
</dbReference>
<dbReference type="Proteomes" id="UP000698173">
    <property type="component" value="Unassembled WGS sequence"/>
</dbReference>
<dbReference type="GO" id="GO:0004089">
    <property type="term" value="F:carbonate dehydratase activity"/>
    <property type="evidence" value="ECO:0007669"/>
    <property type="project" value="UniProtKB-EC"/>
</dbReference>
<evidence type="ECO:0000256" key="4">
    <source>
        <dbReference type="ARBA" id="ARBA00022833"/>
    </source>
</evidence>
<evidence type="ECO:0000256" key="2">
    <source>
        <dbReference type="ARBA" id="ARBA00012925"/>
    </source>
</evidence>
<dbReference type="EC" id="4.2.1.1" evidence="2"/>
<evidence type="ECO:0000256" key="6">
    <source>
        <dbReference type="PIRSR" id="PIRSR601765-1"/>
    </source>
</evidence>
<evidence type="ECO:0000256" key="5">
    <source>
        <dbReference type="ARBA" id="ARBA00048348"/>
    </source>
</evidence>
<reference evidence="7" key="1">
    <citation type="journal article" date="2021" name="PeerJ">
        <title>Extensive microbial diversity within the chicken gut microbiome revealed by metagenomics and culture.</title>
        <authorList>
            <person name="Gilroy R."/>
            <person name="Ravi A."/>
            <person name="Getino M."/>
            <person name="Pursley I."/>
            <person name="Horton D.L."/>
            <person name="Alikhan N.F."/>
            <person name="Baker D."/>
            <person name="Gharbi K."/>
            <person name="Hall N."/>
            <person name="Watson M."/>
            <person name="Adriaenssens E.M."/>
            <person name="Foster-Nyarko E."/>
            <person name="Jarju S."/>
            <person name="Secka A."/>
            <person name="Antonio M."/>
            <person name="Oren A."/>
            <person name="Chaudhuri R.R."/>
            <person name="La Ragione R."/>
            <person name="Hildebrand F."/>
            <person name="Pallen M.J."/>
        </authorList>
    </citation>
    <scope>NUCLEOTIDE SEQUENCE</scope>
    <source>
        <strain evidence="7">CHK171-7178</strain>
    </source>
</reference>
<comment type="similarity">
    <text evidence="1">Belongs to the beta-class carbonic anhydrase family.</text>
</comment>
<dbReference type="AlphaFoldDB" id="A0A921FZK9"/>
<evidence type="ECO:0000256" key="1">
    <source>
        <dbReference type="ARBA" id="ARBA00006217"/>
    </source>
</evidence>
<keyword evidence="4 6" id="KW-0862">Zinc</keyword>
<reference evidence="7" key="2">
    <citation type="submission" date="2021-09" db="EMBL/GenBank/DDBJ databases">
        <authorList>
            <person name="Gilroy R."/>
        </authorList>
    </citation>
    <scope>NUCLEOTIDE SEQUENCE</scope>
    <source>
        <strain evidence="7">CHK171-7178</strain>
    </source>
</reference>
<evidence type="ECO:0000313" key="7">
    <source>
        <dbReference type="EMBL" id="HJF31051.1"/>
    </source>
</evidence>
<feature type="binding site" evidence="6">
    <location>
        <position position="39"/>
    </location>
    <ligand>
        <name>Zn(2+)</name>
        <dbReference type="ChEBI" id="CHEBI:29105"/>
    </ligand>
</feature>
<proteinExistence type="inferred from homology"/>
<comment type="catalytic activity">
    <reaction evidence="5">
        <text>hydrogencarbonate + H(+) = CO2 + H2O</text>
        <dbReference type="Rhea" id="RHEA:10748"/>
        <dbReference type="ChEBI" id="CHEBI:15377"/>
        <dbReference type="ChEBI" id="CHEBI:15378"/>
        <dbReference type="ChEBI" id="CHEBI:16526"/>
        <dbReference type="ChEBI" id="CHEBI:17544"/>
        <dbReference type="EC" id="4.2.1.1"/>
    </reaction>
</comment>
<dbReference type="InterPro" id="IPR001765">
    <property type="entry name" value="Carbonic_anhydrase"/>
</dbReference>
<name>A0A921FZK9_SPOPS</name>
<dbReference type="SUPFAM" id="SSF53056">
    <property type="entry name" value="beta-carbonic anhydrase, cab"/>
    <property type="match status" value="1"/>
</dbReference>
<dbReference type="Gene3D" id="3.40.1050.10">
    <property type="entry name" value="Carbonic anhydrase"/>
    <property type="match status" value="1"/>
</dbReference>